<reference evidence="1 2" key="1">
    <citation type="submission" date="2024-01" db="EMBL/GenBank/DDBJ databases">
        <title>Genome assemblies of Stephania.</title>
        <authorList>
            <person name="Yang L."/>
        </authorList>
    </citation>
    <scope>NUCLEOTIDE SEQUENCE [LARGE SCALE GENOMIC DNA]</scope>
    <source>
        <strain evidence="1">YNDBR</strain>
        <tissue evidence="1">Leaf</tissue>
    </source>
</reference>
<evidence type="ECO:0000313" key="2">
    <source>
        <dbReference type="Proteomes" id="UP001420932"/>
    </source>
</evidence>
<protein>
    <submittedName>
        <fullName evidence="1">Uncharacterized protein</fullName>
    </submittedName>
</protein>
<dbReference type="Proteomes" id="UP001420932">
    <property type="component" value="Unassembled WGS sequence"/>
</dbReference>
<proteinExistence type="predicted"/>
<comment type="caution">
    <text evidence="1">The sequence shown here is derived from an EMBL/GenBank/DDBJ whole genome shotgun (WGS) entry which is preliminary data.</text>
</comment>
<evidence type="ECO:0000313" key="1">
    <source>
        <dbReference type="EMBL" id="KAK9121583.1"/>
    </source>
</evidence>
<organism evidence="1 2">
    <name type="scientific">Stephania yunnanensis</name>
    <dbReference type="NCBI Taxonomy" id="152371"/>
    <lineage>
        <taxon>Eukaryota</taxon>
        <taxon>Viridiplantae</taxon>
        <taxon>Streptophyta</taxon>
        <taxon>Embryophyta</taxon>
        <taxon>Tracheophyta</taxon>
        <taxon>Spermatophyta</taxon>
        <taxon>Magnoliopsida</taxon>
        <taxon>Ranunculales</taxon>
        <taxon>Menispermaceae</taxon>
        <taxon>Menispermoideae</taxon>
        <taxon>Cissampelideae</taxon>
        <taxon>Stephania</taxon>
    </lineage>
</organism>
<accession>A0AAP0NWG3</accession>
<gene>
    <name evidence="1" type="ORF">Syun_019200</name>
</gene>
<keyword evidence="2" id="KW-1185">Reference proteome</keyword>
<dbReference type="AlphaFoldDB" id="A0AAP0NWG3"/>
<dbReference type="EMBL" id="JBBNAF010000008">
    <property type="protein sequence ID" value="KAK9121583.1"/>
    <property type="molecule type" value="Genomic_DNA"/>
</dbReference>
<sequence length="73" mass="8729">MEVHYNLDEKFSNNFGRKWVSEWQKVSILAEAIDDNQDGIEPPRRRKTLNKIHGNILPYPHPWRYLPLPDTSR</sequence>
<name>A0AAP0NWG3_9MAGN</name>